<keyword evidence="3 8" id="KW-0274">FAD</keyword>
<feature type="binding site" evidence="8">
    <location>
        <position position="266"/>
    </location>
    <ligand>
        <name>NAD(+)</name>
        <dbReference type="ChEBI" id="CHEBI:57540"/>
    </ligand>
</feature>
<feature type="binding site" evidence="8">
    <location>
        <position position="118"/>
    </location>
    <ligand>
        <name>FAD</name>
        <dbReference type="ChEBI" id="CHEBI:57692"/>
    </ligand>
</feature>
<dbReference type="PRINTS" id="PR00411">
    <property type="entry name" value="PNDRDTASEI"/>
</dbReference>
<dbReference type="Pfam" id="PF07992">
    <property type="entry name" value="Pyr_redox_2"/>
    <property type="match status" value="1"/>
</dbReference>
<dbReference type="InterPro" id="IPR036188">
    <property type="entry name" value="FAD/NAD-bd_sf"/>
</dbReference>
<dbReference type="NCBIfam" id="NF004776">
    <property type="entry name" value="PRK06116.1"/>
    <property type="match status" value="1"/>
</dbReference>
<evidence type="ECO:0000256" key="10">
    <source>
        <dbReference type="RuleBase" id="RU003691"/>
    </source>
</evidence>
<dbReference type="OrthoDB" id="9800167at2"/>
<keyword evidence="14" id="KW-1185">Reference proteome</keyword>
<dbReference type="SUPFAM" id="SSF51905">
    <property type="entry name" value="FAD/NAD(P)-binding domain"/>
    <property type="match status" value="1"/>
</dbReference>
<evidence type="ECO:0000256" key="9">
    <source>
        <dbReference type="PIRSR" id="PIRSR000350-4"/>
    </source>
</evidence>
<keyword evidence="2 10" id="KW-0285">Flavoprotein</keyword>
<evidence type="ECO:0000259" key="11">
    <source>
        <dbReference type="Pfam" id="PF02852"/>
    </source>
</evidence>
<sequence length="452" mass="47972">MSDVGNEFDLIVIGGGSGGLAGAFRAAGHGARVALLEPGPLGGTCVNLGCVPKKAMWLAADVAHKIGQARQLGFDLPASAPLDWRELILHRARYIENIHAAYRARLAREGVALLPYRGELTGMPGEVRCGDLRWRARHLLVATGGHPLKPEIPGAELGGVSDDFFALTEAPARVALIGGGYIAVELAGVLQALGSQVEVFVRQSSLLTSFDAEVAARLAEDMAQAGVRWHFDTEVSALRREADGRTALVVGEGAHGGFDRVLFATGRGPNSRGIGLEAASVRCNARGQIEIDAFQNTCVPGVYATGDVTAQPALTPYAIAASRRLMDRLFGSQPEARACFDEVPTVVFSHPPIAKLGLSEAEARERHGGDLRILRADFRPMLSALADCPTQSLFKLICAGPEDRVVGLHLIGEGCDEILQGFAVAMRMGMKLSDLRDTLAIHPTSAEEVVLI</sequence>
<dbReference type="RefSeq" id="WP_122102384.1">
    <property type="nucleotide sequence ID" value="NZ_RFLY01000020.1"/>
</dbReference>
<dbReference type="PANTHER" id="PTHR42737:SF2">
    <property type="entry name" value="GLUTATHIONE REDUCTASE"/>
    <property type="match status" value="1"/>
</dbReference>
<feature type="disulfide bond" description="Redox-active" evidence="9">
    <location>
        <begin position="45"/>
        <end position="50"/>
    </location>
</feature>
<dbReference type="InterPro" id="IPR023753">
    <property type="entry name" value="FAD/NAD-binding_dom"/>
</dbReference>
<reference evidence="13 14" key="1">
    <citation type="submission" date="2018-10" db="EMBL/GenBank/DDBJ databases">
        <title>Proposal of Lysobacter pythonis sp. nov. isolated from royal pythons (Python regius).</title>
        <authorList>
            <person name="Hans-Juergen B."/>
            <person name="Huptas C."/>
            <person name="Sandra B."/>
            <person name="Igor L."/>
            <person name="Joachim S."/>
            <person name="Siegfried S."/>
            <person name="Mareike W."/>
            <person name="Peter K."/>
        </authorList>
    </citation>
    <scope>NUCLEOTIDE SEQUENCE [LARGE SCALE GENOMIC DNA]</scope>
    <source>
        <strain evidence="13 14">4284/11</strain>
    </source>
</reference>
<keyword evidence="8" id="KW-0547">Nucleotide-binding</keyword>
<dbReference type="SUPFAM" id="SSF55424">
    <property type="entry name" value="FAD/NAD-linked reductases, dimerisation (C-terminal) domain"/>
    <property type="match status" value="1"/>
</dbReference>
<dbReference type="PROSITE" id="PS00076">
    <property type="entry name" value="PYRIDINE_REDOX_1"/>
    <property type="match status" value="1"/>
</dbReference>
<evidence type="ECO:0000313" key="13">
    <source>
        <dbReference type="EMBL" id="RMH88383.1"/>
    </source>
</evidence>
<keyword evidence="6 10" id="KW-0676">Redox-active center</keyword>
<comment type="similarity">
    <text evidence="1 10">Belongs to the class-I pyridine nucleotide-disulfide oxidoreductase family.</text>
</comment>
<dbReference type="PRINTS" id="PR00368">
    <property type="entry name" value="FADPNR"/>
</dbReference>
<organism evidence="13 14">
    <name type="scientific">Solilutibacter pythonis</name>
    <dbReference type="NCBI Taxonomy" id="2483112"/>
    <lineage>
        <taxon>Bacteria</taxon>
        <taxon>Pseudomonadati</taxon>
        <taxon>Pseudomonadota</taxon>
        <taxon>Gammaproteobacteria</taxon>
        <taxon>Lysobacterales</taxon>
        <taxon>Lysobacteraceae</taxon>
        <taxon>Solilutibacter</taxon>
    </lineage>
</organism>
<dbReference type="InterPro" id="IPR004099">
    <property type="entry name" value="Pyr_nucl-diS_OxRdtase_dimer"/>
</dbReference>
<dbReference type="InterPro" id="IPR001100">
    <property type="entry name" value="Pyr_nuc-diS_OxRdtase"/>
</dbReference>
<dbReference type="GO" id="GO:0034599">
    <property type="term" value="P:cellular response to oxidative stress"/>
    <property type="evidence" value="ECO:0007669"/>
    <property type="project" value="TreeGrafter"/>
</dbReference>
<dbReference type="InterPro" id="IPR016156">
    <property type="entry name" value="FAD/NAD-linked_Rdtase_dimer_sf"/>
</dbReference>
<evidence type="ECO:0000259" key="12">
    <source>
        <dbReference type="Pfam" id="PF07992"/>
    </source>
</evidence>
<feature type="binding site" evidence="8">
    <location>
        <begin position="178"/>
        <end position="185"/>
    </location>
    <ligand>
        <name>NAD(+)</name>
        <dbReference type="ChEBI" id="CHEBI:57540"/>
    </ligand>
</feature>
<feature type="domain" description="Pyridine nucleotide-disulphide oxidoreductase dimerisation" evidence="11">
    <location>
        <begin position="343"/>
        <end position="450"/>
    </location>
</feature>
<keyword evidence="4 10" id="KW-0560">Oxidoreductase</keyword>
<dbReference type="Gene3D" id="3.30.390.30">
    <property type="match status" value="1"/>
</dbReference>
<evidence type="ECO:0000256" key="4">
    <source>
        <dbReference type="ARBA" id="ARBA00023002"/>
    </source>
</evidence>
<feature type="active site" description="Proton acceptor" evidence="7">
    <location>
        <position position="442"/>
    </location>
</feature>
<gene>
    <name evidence="13" type="ORF">EBB59_11980</name>
</gene>
<keyword evidence="5" id="KW-1015">Disulfide bond</keyword>
<dbReference type="GO" id="GO:0004362">
    <property type="term" value="F:glutathione-disulfide reductase (NADPH) activity"/>
    <property type="evidence" value="ECO:0007669"/>
    <property type="project" value="UniProtKB-EC"/>
</dbReference>
<comment type="caution">
    <text evidence="13">The sequence shown here is derived from an EMBL/GenBank/DDBJ whole genome shotgun (WGS) entry which is preliminary data.</text>
</comment>
<dbReference type="Pfam" id="PF02852">
    <property type="entry name" value="Pyr_redox_dim"/>
    <property type="match status" value="1"/>
</dbReference>
<feature type="binding site" evidence="8">
    <location>
        <position position="307"/>
    </location>
    <ligand>
        <name>FAD</name>
        <dbReference type="ChEBI" id="CHEBI:57692"/>
    </ligand>
</feature>
<dbReference type="Proteomes" id="UP000275012">
    <property type="component" value="Unassembled WGS sequence"/>
</dbReference>
<accession>A0A3M2HKH9</accession>
<evidence type="ECO:0000256" key="3">
    <source>
        <dbReference type="ARBA" id="ARBA00022827"/>
    </source>
</evidence>
<dbReference type="GO" id="GO:0050660">
    <property type="term" value="F:flavin adenine dinucleotide binding"/>
    <property type="evidence" value="ECO:0007669"/>
    <property type="project" value="InterPro"/>
</dbReference>
<evidence type="ECO:0000313" key="14">
    <source>
        <dbReference type="Proteomes" id="UP000275012"/>
    </source>
</evidence>
<proteinExistence type="inferred from homology"/>
<evidence type="ECO:0000256" key="7">
    <source>
        <dbReference type="PIRSR" id="PIRSR000350-2"/>
    </source>
</evidence>
<keyword evidence="8" id="KW-0520">NAD</keyword>
<dbReference type="Gene3D" id="3.50.50.60">
    <property type="entry name" value="FAD/NAD(P)-binding domain"/>
    <property type="match status" value="2"/>
</dbReference>
<dbReference type="PANTHER" id="PTHR42737">
    <property type="entry name" value="GLUTATHIONE REDUCTASE"/>
    <property type="match status" value="1"/>
</dbReference>
<feature type="binding site" evidence="8">
    <location>
        <position position="54"/>
    </location>
    <ligand>
        <name>FAD</name>
        <dbReference type="ChEBI" id="CHEBI:57692"/>
    </ligand>
</feature>
<comment type="cofactor">
    <cofactor evidence="8">
        <name>FAD</name>
        <dbReference type="ChEBI" id="CHEBI:57692"/>
    </cofactor>
    <text evidence="8">Binds 1 FAD per subunit.</text>
</comment>
<dbReference type="GO" id="GO:0005829">
    <property type="term" value="C:cytosol"/>
    <property type="evidence" value="ECO:0007669"/>
    <property type="project" value="TreeGrafter"/>
</dbReference>
<name>A0A3M2HKH9_9GAMM</name>
<dbReference type="AlphaFoldDB" id="A0A3M2HKH9"/>
<dbReference type="GO" id="GO:0006749">
    <property type="term" value="P:glutathione metabolic process"/>
    <property type="evidence" value="ECO:0007669"/>
    <property type="project" value="TreeGrafter"/>
</dbReference>
<dbReference type="EMBL" id="RFLY01000020">
    <property type="protein sequence ID" value="RMH88383.1"/>
    <property type="molecule type" value="Genomic_DNA"/>
</dbReference>
<evidence type="ECO:0000256" key="6">
    <source>
        <dbReference type="ARBA" id="ARBA00023284"/>
    </source>
</evidence>
<dbReference type="InterPro" id="IPR046952">
    <property type="entry name" value="GSHR/TRXR-like"/>
</dbReference>
<dbReference type="PIRSF" id="PIRSF000350">
    <property type="entry name" value="Mercury_reductase_MerA"/>
    <property type="match status" value="1"/>
</dbReference>
<dbReference type="GO" id="GO:0045454">
    <property type="term" value="P:cell redox homeostasis"/>
    <property type="evidence" value="ECO:0007669"/>
    <property type="project" value="InterPro"/>
</dbReference>
<evidence type="ECO:0000256" key="8">
    <source>
        <dbReference type="PIRSR" id="PIRSR000350-3"/>
    </source>
</evidence>
<dbReference type="EC" id="1.8.1.7" evidence="13"/>
<evidence type="ECO:0000256" key="1">
    <source>
        <dbReference type="ARBA" id="ARBA00007532"/>
    </source>
</evidence>
<dbReference type="InterPro" id="IPR012999">
    <property type="entry name" value="Pyr_OxRdtase_I_AS"/>
</dbReference>
<evidence type="ECO:0000256" key="2">
    <source>
        <dbReference type="ARBA" id="ARBA00022630"/>
    </source>
</evidence>
<feature type="domain" description="FAD/NAD(P)-binding" evidence="12">
    <location>
        <begin position="8"/>
        <end position="320"/>
    </location>
</feature>
<protein>
    <submittedName>
        <fullName evidence="13">Glutathione-disulfide reductase</fullName>
        <ecNumber evidence="13">1.8.1.7</ecNumber>
    </submittedName>
</protein>
<evidence type="ECO:0000256" key="5">
    <source>
        <dbReference type="ARBA" id="ARBA00023157"/>
    </source>
</evidence>